<dbReference type="RefSeq" id="WP_186919553.1">
    <property type="nucleotide sequence ID" value="NZ_JACOPQ010000009.1"/>
</dbReference>
<evidence type="ECO:0000313" key="3">
    <source>
        <dbReference type="Proteomes" id="UP000607645"/>
    </source>
</evidence>
<dbReference type="AlphaFoldDB" id="A0A8J6JM26"/>
<protein>
    <recommendedName>
        <fullName evidence="4">WD40 repeat domain-containing protein</fullName>
    </recommendedName>
</protein>
<proteinExistence type="predicted"/>
<accession>A0A8J6JM26</accession>
<keyword evidence="1" id="KW-1133">Transmembrane helix</keyword>
<sequence>MRDKQPPADDKPVRKKPNIFVRLLAFLVTLALMFGAVTLVVYRDKLNFDVFRRWFTYRSLERNDSGQAQSFVHGGEVYDRFAAVGENLLTASSTSYRLFSGSGVKYVDEQAALENPVVSSAGNYGLVYDAGGRSLFVFKNKEEIFSLTLDAGKTLLSARVNPSGWLAVTTQATGYKGSVTVYNADYAPVLRLNLSSSFIMDAVVTADNKSLATITIGQGDAGFQSRFSLYALDRTEEQTEADASCLLGSMVVLDFQESSAGFWALGDSGVALAGKDGALTGSYDFGGRYLKEFSLGGDDFAVALLGKYRAGTLSDLVVIDDTGTAGVSMPMNEQVLSLSAAGRYIAVLTADRLDIYTSDMTLYSSVAGIQGARKVLMRSDGTALLIASDTARLYVPN</sequence>
<organism evidence="2 3">
    <name type="scientific">Lawsonibacter faecis</name>
    <dbReference type="NCBI Taxonomy" id="2763052"/>
    <lineage>
        <taxon>Bacteria</taxon>
        <taxon>Bacillati</taxon>
        <taxon>Bacillota</taxon>
        <taxon>Clostridia</taxon>
        <taxon>Eubacteriales</taxon>
        <taxon>Oscillospiraceae</taxon>
        <taxon>Lawsonibacter</taxon>
    </lineage>
</organism>
<dbReference type="EMBL" id="JACOPQ010000009">
    <property type="protein sequence ID" value="MBC5737754.1"/>
    <property type="molecule type" value="Genomic_DNA"/>
</dbReference>
<comment type="caution">
    <text evidence="2">The sequence shown here is derived from an EMBL/GenBank/DDBJ whole genome shotgun (WGS) entry which is preliminary data.</text>
</comment>
<dbReference type="Proteomes" id="UP000607645">
    <property type="component" value="Unassembled WGS sequence"/>
</dbReference>
<evidence type="ECO:0008006" key="4">
    <source>
        <dbReference type="Google" id="ProtNLM"/>
    </source>
</evidence>
<evidence type="ECO:0000256" key="1">
    <source>
        <dbReference type="SAM" id="Phobius"/>
    </source>
</evidence>
<keyword evidence="1" id="KW-0812">Transmembrane</keyword>
<dbReference type="InterPro" id="IPR011044">
    <property type="entry name" value="Quino_amine_DH_bsu"/>
</dbReference>
<feature type="transmembrane region" description="Helical" evidence="1">
    <location>
        <begin position="20"/>
        <end position="42"/>
    </location>
</feature>
<dbReference type="SUPFAM" id="SSF50969">
    <property type="entry name" value="YVTN repeat-like/Quinoprotein amine dehydrogenase"/>
    <property type="match status" value="1"/>
</dbReference>
<dbReference type="Pfam" id="PF18975">
    <property type="entry name" value="DUF5711"/>
    <property type="match status" value="1"/>
</dbReference>
<keyword evidence="3" id="KW-1185">Reference proteome</keyword>
<evidence type="ECO:0000313" key="2">
    <source>
        <dbReference type="EMBL" id="MBC5737754.1"/>
    </source>
</evidence>
<gene>
    <name evidence="2" type="ORF">H8S62_12130</name>
</gene>
<name>A0A8J6JM26_9FIRM</name>
<reference evidence="2" key="1">
    <citation type="submission" date="2020-08" db="EMBL/GenBank/DDBJ databases">
        <title>Genome public.</title>
        <authorList>
            <person name="Liu C."/>
            <person name="Sun Q."/>
        </authorList>
    </citation>
    <scope>NUCLEOTIDE SEQUENCE</scope>
    <source>
        <strain evidence="2">NSJ-52</strain>
    </source>
</reference>
<keyword evidence="1" id="KW-0472">Membrane</keyword>
<dbReference type="InterPro" id="IPR043765">
    <property type="entry name" value="DUF5711"/>
</dbReference>